<evidence type="ECO:0000313" key="2">
    <source>
        <dbReference type="EMBL" id="KAF4301062.1"/>
    </source>
</evidence>
<dbReference type="OrthoDB" id="3954110at2759"/>
<feature type="region of interest" description="Disordered" evidence="1">
    <location>
        <begin position="1"/>
        <end position="39"/>
    </location>
</feature>
<keyword evidence="3" id="KW-1185">Reference proteome</keyword>
<protein>
    <submittedName>
        <fullName evidence="2">Uncharacterized protein</fullName>
    </submittedName>
</protein>
<sequence length="225" mass="24734">MPPYKSRPTTPHNHLPPAPSPPKPKPTRPPHPTPQTHQDMAYIYGPASTPDLQVCALMADQIKANARVLFGCHHSYDIAIGHGDDGGFRALLFRHDAQSCSPDGPTGTKFQELRKAHALLRLAIAPTRREAVQSVLAWTEGLNVCAAERHDPLVSVIVVWKMDGDGAYNASLGIPQNGSTNTFMDPQNQAHTLPTNNEEGWNDALEFSLKKFQLYDLMTQRVLGC</sequence>
<dbReference type="EMBL" id="WWBZ02000082">
    <property type="protein sequence ID" value="KAF4301062.1"/>
    <property type="molecule type" value="Genomic_DNA"/>
</dbReference>
<feature type="compositionally biased region" description="Pro residues" evidence="1">
    <location>
        <begin position="14"/>
        <end position="33"/>
    </location>
</feature>
<name>A0A8H4N2S5_9PEZI</name>
<evidence type="ECO:0000256" key="1">
    <source>
        <dbReference type="SAM" id="MobiDB-lite"/>
    </source>
</evidence>
<accession>A0A8H4N2S5</accession>
<dbReference type="Proteomes" id="UP000572817">
    <property type="component" value="Unassembled WGS sequence"/>
</dbReference>
<organism evidence="2 3">
    <name type="scientific">Botryosphaeria dothidea</name>
    <dbReference type="NCBI Taxonomy" id="55169"/>
    <lineage>
        <taxon>Eukaryota</taxon>
        <taxon>Fungi</taxon>
        <taxon>Dikarya</taxon>
        <taxon>Ascomycota</taxon>
        <taxon>Pezizomycotina</taxon>
        <taxon>Dothideomycetes</taxon>
        <taxon>Dothideomycetes incertae sedis</taxon>
        <taxon>Botryosphaeriales</taxon>
        <taxon>Botryosphaeriaceae</taxon>
        <taxon>Botryosphaeria</taxon>
    </lineage>
</organism>
<reference evidence="2" key="1">
    <citation type="submission" date="2020-04" db="EMBL/GenBank/DDBJ databases">
        <title>Genome Assembly and Annotation of Botryosphaeria dothidea sdau 11-99, a Latent Pathogen of Apple Fruit Ring Rot in China.</title>
        <authorList>
            <person name="Yu C."/>
            <person name="Diao Y."/>
            <person name="Lu Q."/>
            <person name="Zhao J."/>
            <person name="Cui S."/>
            <person name="Peng C."/>
            <person name="He B."/>
            <person name="Liu H."/>
        </authorList>
    </citation>
    <scope>NUCLEOTIDE SEQUENCE [LARGE SCALE GENOMIC DNA]</scope>
    <source>
        <strain evidence="2">Sdau11-99</strain>
    </source>
</reference>
<evidence type="ECO:0000313" key="3">
    <source>
        <dbReference type="Proteomes" id="UP000572817"/>
    </source>
</evidence>
<dbReference type="AlphaFoldDB" id="A0A8H4N2S5"/>
<gene>
    <name evidence="2" type="ORF">GTA08_BOTSDO11173</name>
</gene>
<proteinExistence type="predicted"/>
<comment type="caution">
    <text evidence="2">The sequence shown here is derived from an EMBL/GenBank/DDBJ whole genome shotgun (WGS) entry which is preliminary data.</text>
</comment>